<dbReference type="Proteomes" id="UP000286268">
    <property type="component" value="Chromosome"/>
</dbReference>
<keyword evidence="3" id="KW-1185">Reference proteome</keyword>
<evidence type="ECO:0000313" key="2">
    <source>
        <dbReference type="EMBL" id="QAA32712.1"/>
    </source>
</evidence>
<sequence>MLKKKKGNLVIQISAIFLFYILFIVCMFAFTKYKISAESEIVSDALVSSNLAALTTQNLDIDLLSQDPNKKIVIVKDPNEALKTFQRHLKYNLGLDENYAPKNSISSIKGKVDIKKFTIYNVQGNDVAVYELNFTTLNFAVKNYPSGKGNIYTPKGTKVEASTVHSQIGFTLETIFKDSMHVEFSEDTDILKE</sequence>
<name>A0A410DUR7_9CLOT</name>
<proteinExistence type="predicted"/>
<gene>
    <name evidence="2" type="ORF">C1I91_14305</name>
</gene>
<accession>A0A410DUR7</accession>
<dbReference type="OrthoDB" id="1938010at2"/>
<evidence type="ECO:0000313" key="3">
    <source>
        <dbReference type="Proteomes" id="UP000286268"/>
    </source>
</evidence>
<evidence type="ECO:0000256" key="1">
    <source>
        <dbReference type="SAM" id="Phobius"/>
    </source>
</evidence>
<protein>
    <submittedName>
        <fullName evidence="2">Uncharacterized protein</fullName>
    </submittedName>
</protein>
<dbReference type="KEGG" id="cmah:C1I91_14305"/>
<feature type="transmembrane region" description="Helical" evidence="1">
    <location>
        <begin position="9"/>
        <end position="30"/>
    </location>
</feature>
<dbReference type="AlphaFoldDB" id="A0A410DUR7"/>
<keyword evidence="1" id="KW-1133">Transmembrane helix</keyword>
<keyword evidence="1" id="KW-0472">Membrane</keyword>
<reference evidence="2 3" key="1">
    <citation type="submission" date="2018-01" db="EMBL/GenBank/DDBJ databases">
        <title>Genome Sequencing and Assembly of Anaerobacter polyendosporus strain CT4.</title>
        <authorList>
            <person name="Tachaapaikoon C."/>
            <person name="Sutheeworapong S."/>
            <person name="Jenjaroenpun P."/>
            <person name="Wongsurawat T."/>
            <person name="Nookeaw I."/>
            <person name="Cheawchanlertfa P."/>
            <person name="Kosugi A."/>
            <person name="Cheevadhanarak S."/>
            <person name="Ratanakhanokchai K."/>
        </authorList>
    </citation>
    <scope>NUCLEOTIDE SEQUENCE [LARGE SCALE GENOMIC DNA]</scope>
    <source>
        <strain evidence="2 3">CT4</strain>
    </source>
</reference>
<keyword evidence="1" id="KW-0812">Transmembrane</keyword>
<organism evidence="2 3">
    <name type="scientific">Clostridium manihotivorum</name>
    <dbReference type="NCBI Taxonomy" id="2320868"/>
    <lineage>
        <taxon>Bacteria</taxon>
        <taxon>Bacillati</taxon>
        <taxon>Bacillota</taxon>
        <taxon>Clostridia</taxon>
        <taxon>Eubacteriales</taxon>
        <taxon>Clostridiaceae</taxon>
        <taxon>Clostridium</taxon>
    </lineage>
</organism>
<dbReference type="RefSeq" id="WP_021656818.1">
    <property type="nucleotide sequence ID" value="NZ_CP025746.1"/>
</dbReference>
<dbReference type="EMBL" id="CP025746">
    <property type="protein sequence ID" value="QAA32712.1"/>
    <property type="molecule type" value="Genomic_DNA"/>
</dbReference>